<proteinExistence type="predicted"/>
<sequence>MGSKTVPAPAVAAAQTLRVLVGRLRRKMMDATAVGDLTSAQASALARLVLNEPATASVLAGAEKVRPQSMAATVAALEKLGLVRREDDPDDGRRQLLFLTTEGRAYAQGARASRHEWLARTLAEGLTEDELAVVNEALALLGRVVEA</sequence>
<dbReference type="GO" id="GO:0003700">
    <property type="term" value="F:DNA-binding transcription factor activity"/>
    <property type="evidence" value="ECO:0007669"/>
    <property type="project" value="InterPro"/>
</dbReference>
<dbReference type="Gene3D" id="1.10.10.10">
    <property type="entry name" value="Winged helix-like DNA-binding domain superfamily/Winged helix DNA-binding domain"/>
    <property type="match status" value="1"/>
</dbReference>
<evidence type="ECO:0000259" key="1">
    <source>
        <dbReference type="PROSITE" id="PS50995"/>
    </source>
</evidence>
<evidence type="ECO:0000313" key="3">
    <source>
        <dbReference type="Proteomes" id="UP000399805"/>
    </source>
</evidence>
<organism evidence="2 3">
    <name type="scientific">Amycolatopsis camponoti</name>
    <dbReference type="NCBI Taxonomy" id="2606593"/>
    <lineage>
        <taxon>Bacteria</taxon>
        <taxon>Bacillati</taxon>
        <taxon>Actinomycetota</taxon>
        <taxon>Actinomycetes</taxon>
        <taxon>Pseudonocardiales</taxon>
        <taxon>Pseudonocardiaceae</taxon>
        <taxon>Amycolatopsis</taxon>
    </lineage>
</organism>
<dbReference type="EMBL" id="CABVGP010000001">
    <property type="protein sequence ID" value="VVJ18549.1"/>
    <property type="molecule type" value="Genomic_DNA"/>
</dbReference>
<evidence type="ECO:0000313" key="2">
    <source>
        <dbReference type="EMBL" id="VVJ18549.1"/>
    </source>
</evidence>
<dbReference type="SMART" id="SM00347">
    <property type="entry name" value="HTH_MARR"/>
    <property type="match status" value="1"/>
</dbReference>
<dbReference type="InterPro" id="IPR036388">
    <property type="entry name" value="WH-like_DNA-bd_sf"/>
</dbReference>
<accession>A0A6I8LTV7</accession>
<dbReference type="RefSeq" id="WP_155543527.1">
    <property type="nucleotide sequence ID" value="NZ_CABVGP010000001.1"/>
</dbReference>
<dbReference type="PANTHER" id="PTHR39515:SF2">
    <property type="entry name" value="HTH-TYPE TRANSCRIPTIONAL REGULATOR RV0880"/>
    <property type="match status" value="1"/>
</dbReference>
<dbReference type="Pfam" id="PF12802">
    <property type="entry name" value="MarR_2"/>
    <property type="match status" value="1"/>
</dbReference>
<feature type="domain" description="HTH marR-type" evidence="1">
    <location>
        <begin position="10"/>
        <end position="146"/>
    </location>
</feature>
<protein>
    <submittedName>
        <fullName evidence="2">Transcriptional regulator</fullName>
    </submittedName>
</protein>
<dbReference type="Proteomes" id="UP000399805">
    <property type="component" value="Unassembled WGS sequence"/>
</dbReference>
<dbReference type="PROSITE" id="PS50995">
    <property type="entry name" value="HTH_MARR_2"/>
    <property type="match status" value="1"/>
</dbReference>
<gene>
    <name evidence="2" type="ORF">AA23TX_03570</name>
</gene>
<name>A0A6I8LTV7_9PSEU</name>
<keyword evidence="3" id="KW-1185">Reference proteome</keyword>
<dbReference type="PANTHER" id="PTHR39515">
    <property type="entry name" value="CONSERVED PROTEIN"/>
    <property type="match status" value="1"/>
</dbReference>
<dbReference type="AlphaFoldDB" id="A0A6I8LTV7"/>
<dbReference type="SUPFAM" id="SSF46785">
    <property type="entry name" value="Winged helix' DNA-binding domain"/>
    <property type="match status" value="1"/>
</dbReference>
<dbReference type="InterPro" id="IPR052526">
    <property type="entry name" value="HTH-type_Bedaq_tolerance"/>
</dbReference>
<dbReference type="InterPro" id="IPR036390">
    <property type="entry name" value="WH_DNA-bd_sf"/>
</dbReference>
<dbReference type="InterPro" id="IPR000835">
    <property type="entry name" value="HTH_MarR-typ"/>
</dbReference>
<reference evidence="2 3" key="1">
    <citation type="submission" date="2019-09" db="EMBL/GenBank/DDBJ databases">
        <authorList>
            <person name="Leyn A S."/>
        </authorList>
    </citation>
    <scope>NUCLEOTIDE SEQUENCE [LARGE SCALE GENOMIC DNA]</scope>
    <source>
        <strain evidence="2">AA231_1</strain>
    </source>
</reference>